<evidence type="ECO:0000313" key="2">
    <source>
        <dbReference type="Proteomes" id="UP000520767"/>
    </source>
</evidence>
<reference evidence="1 2" key="1">
    <citation type="submission" date="2020-08" db="EMBL/GenBank/DDBJ databases">
        <title>Genomic Encyclopedia of Type Strains, Phase III (KMG-III): the genomes of soil and plant-associated and newly described type strains.</title>
        <authorList>
            <person name="Whitman W."/>
        </authorList>
    </citation>
    <scope>NUCLEOTIDE SEQUENCE [LARGE SCALE GENOMIC DNA]</scope>
    <source>
        <strain evidence="1 2">CECT 8960</strain>
    </source>
</reference>
<name>A0A7W7Q6B8_9PSEU</name>
<dbReference type="RefSeq" id="WP_184811797.1">
    <property type="nucleotide sequence ID" value="NZ_JACHJQ010000004.1"/>
</dbReference>
<proteinExistence type="predicted"/>
<dbReference type="EMBL" id="JACHJQ010000004">
    <property type="protein sequence ID" value="MBB4907628.1"/>
    <property type="molecule type" value="Genomic_DNA"/>
</dbReference>
<gene>
    <name evidence="1" type="ORF">FHR82_003870</name>
</gene>
<comment type="caution">
    <text evidence="1">The sequence shown here is derived from an EMBL/GenBank/DDBJ whole genome shotgun (WGS) entry which is preliminary data.</text>
</comment>
<dbReference type="AlphaFoldDB" id="A0A7W7Q6B8"/>
<organism evidence="1 2">
    <name type="scientific">Actinophytocola algeriensis</name>
    <dbReference type="NCBI Taxonomy" id="1768010"/>
    <lineage>
        <taxon>Bacteria</taxon>
        <taxon>Bacillati</taxon>
        <taxon>Actinomycetota</taxon>
        <taxon>Actinomycetes</taxon>
        <taxon>Pseudonocardiales</taxon>
        <taxon>Pseudonocardiaceae</taxon>
    </lineage>
</organism>
<evidence type="ECO:0008006" key="3">
    <source>
        <dbReference type="Google" id="ProtNLM"/>
    </source>
</evidence>
<dbReference type="Gene3D" id="3.40.630.30">
    <property type="match status" value="1"/>
</dbReference>
<sequence>MAWLPSDFSHPTCVPVFDGFHLRPIRASDTEIDYPAVMGSRKRLWDIFGPAWGWPPDTMTPEEDRADLARHEREIEAHQSFNYALLNLDETELFGCVYIDPPERAGADAEISWWVVDDKVGTPLEDALDFLVPRWIEKGWPFEKPRYPGRDLSWAEWIALPGA</sequence>
<dbReference type="Proteomes" id="UP000520767">
    <property type="component" value="Unassembled WGS sequence"/>
</dbReference>
<protein>
    <recommendedName>
        <fullName evidence="3">Acetyltransferase (GNAT) family protein</fullName>
    </recommendedName>
</protein>
<dbReference type="SUPFAM" id="SSF55729">
    <property type="entry name" value="Acyl-CoA N-acyltransferases (Nat)"/>
    <property type="match status" value="1"/>
</dbReference>
<keyword evidence="2" id="KW-1185">Reference proteome</keyword>
<dbReference type="InterPro" id="IPR016181">
    <property type="entry name" value="Acyl_CoA_acyltransferase"/>
</dbReference>
<accession>A0A7W7Q6B8</accession>
<evidence type="ECO:0000313" key="1">
    <source>
        <dbReference type="EMBL" id="MBB4907628.1"/>
    </source>
</evidence>